<sequence>VGIVQCLISLDVVSLFTNVRKSLIKKIIADRWEEFYEKVTLPSMGISVFKKKDALWEVQRVRLKRSSHWITRFMKRCHVLISTYCTTN</sequence>
<reference evidence="1" key="1">
    <citation type="submission" date="2021-04" db="EMBL/GenBank/DDBJ databases">
        <authorList>
            <person name="Chebbi M.A.C M."/>
        </authorList>
    </citation>
    <scope>NUCLEOTIDE SEQUENCE</scope>
</reference>
<accession>A0A8J2HQF0</accession>
<proteinExistence type="predicted"/>
<gene>
    <name evidence="1" type="ORF">HICCMSTLAB_LOCUS11228</name>
</gene>
<dbReference type="Proteomes" id="UP000786811">
    <property type="component" value="Unassembled WGS sequence"/>
</dbReference>
<organism evidence="1 2">
    <name type="scientific">Cotesia congregata</name>
    <name type="common">Parasitoid wasp</name>
    <name type="synonym">Apanteles congregatus</name>
    <dbReference type="NCBI Taxonomy" id="51543"/>
    <lineage>
        <taxon>Eukaryota</taxon>
        <taxon>Metazoa</taxon>
        <taxon>Ecdysozoa</taxon>
        <taxon>Arthropoda</taxon>
        <taxon>Hexapoda</taxon>
        <taxon>Insecta</taxon>
        <taxon>Pterygota</taxon>
        <taxon>Neoptera</taxon>
        <taxon>Endopterygota</taxon>
        <taxon>Hymenoptera</taxon>
        <taxon>Apocrita</taxon>
        <taxon>Ichneumonoidea</taxon>
        <taxon>Braconidae</taxon>
        <taxon>Microgastrinae</taxon>
        <taxon>Cotesia</taxon>
    </lineage>
</organism>
<name>A0A8J2HQF0_COTCN</name>
<evidence type="ECO:0000313" key="2">
    <source>
        <dbReference type="Proteomes" id="UP000786811"/>
    </source>
</evidence>
<comment type="caution">
    <text evidence="1">The sequence shown here is derived from an EMBL/GenBank/DDBJ whole genome shotgun (WGS) entry which is preliminary data.</text>
</comment>
<dbReference type="OrthoDB" id="7551446at2759"/>
<dbReference type="AlphaFoldDB" id="A0A8J2HQF0"/>
<keyword evidence="2" id="KW-1185">Reference proteome</keyword>
<evidence type="ECO:0000313" key="1">
    <source>
        <dbReference type="EMBL" id="CAG5102876.1"/>
    </source>
</evidence>
<dbReference type="EMBL" id="CAJNRD030001123">
    <property type="protein sequence ID" value="CAG5102876.1"/>
    <property type="molecule type" value="Genomic_DNA"/>
</dbReference>
<feature type="non-terminal residue" evidence="1">
    <location>
        <position position="88"/>
    </location>
</feature>
<protein>
    <submittedName>
        <fullName evidence="1">Uncharacterized protein</fullName>
    </submittedName>
</protein>